<gene>
    <name evidence="2" type="ORF">SAMN05216184_103186</name>
</gene>
<feature type="transmembrane region" description="Helical" evidence="1">
    <location>
        <begin position="68"/>
        <end position="85"/>
    </location>
</feature>
<evidence type="ECO:0000313" key="3">
    <source>
        <dbReference type="Proteomes" id="UP000250222"/>
    </source>
</evidence>
<organism evidence="2 3">
    <name type="scientific">Georgenia satyanarayanai</name>
    <dbReference type="NCBI Taxonomy" id="860221"/>
    <lineage>
        <taxon>Bacteria</taxon>
        <taxon>Bacillati</taxon>
        <taxon>Actinomycetota</taxon>
        <taxon>Actinomycetes</taxon>
        <taxon>Micrococcales</taxon>
        <taxon>Bogoriellaceae</taxon>
        <taxon>Georgenia</taxon>
    </lineage>
</organism>
<keyword evidence="1" id="KW-1133">Transmembrane helix</keyword>
<dbReference type="EMBL" id="UETB01000003">
    <property type="protein sequence ID" value="SSA40003.1"/>
    <property type="molecule type" value="Genomic_DNA"/>
</dbReference>
<evidence type="ECO:0000313" key="2">
    <source>
        <dbReference type="EMBL" id="SSA40003.1"/>
    </source>
</evidence>
<dbReference type="AlphaFoldDB" id="A0A2Y9C4Q6"/>
<evidence type="ECO:0008006" key="4">
    <source>
        <dbReference type="Google" id="ProtNLM"/>
    </source>
</evidence>
<keyword evidence="1" id="KW-0812">Transmembrane</keyword>
<proteinExistence type="predicted"/>
<keyword evidence="1" id="KW-0472">Membrane</keyword>
<protein>
    <recommendedName>
        <fullName evidence="4">DUF3017 domain-containing protein</fullName>
    </recommendedName>
</protein>
<evidence type="ECO:0000256" key="1">
    <source>
        <dbReference type="SAM" id="Phobius"/>
    </source>
</evidence>
<accession>A0A2Y9C4Q6</accession>
<feature type="transmembrane region" description="Helical" evidence="1">
    <location>
        <begin position="31"/>
        <end position="48"/>
    </location>
</feature>
<name>A0A2Y9C4Q6_9MICO</name>
<dbReference type="RefSeq" id="WP_110851840.1">
    <property type="nucleotide sequence ID" value="NZ_QKLZ01000003.1"/>
</dbReference>
<keyword evidence="3" id="KW-1185">Reference proteome</keyword>
<reference evidence="2 3" key="1">
    <citation type="submission" date="2016-10" db="EMBL/GenBank/DDBJ databases">
        <authorList>
            <person name="Cai Z."/>
        </authorList>
    </citation>
    <scope>NUCLEOTIDE SEQUENCE [LARGE SCALE GENOMIC DNA]</scope>
    <source>
        <strain evidence="2 3">CGMCC 1.10826</strain>
    </source>
</reference>
<dbReference type="Proteomes" id="UP000250222">
    <property type="component" value="Unassembled WGS sequence"/>
</dbReference>
<sequence length="88" mass="8611">MDSTRGAGTAVLWLVVLGTLAAGVTAVLVDVPSAALVLAAVCAALAVVRGTDRGVPPAFRARSTGFDVTLLLVAAVALAVLSPAGNLT</sequence>